<evidence type="ECO:0000256" key="5">
    <source>
        <dbReference type="ARBA" id="ARBA00023136"/>
    </source>
</evidence>
<gene>
    <name evidence="8" type="ORF">HMPREF0428_00422</name>
</gene>
<evidence type="ECO:0000256" key="2">
    <source>
        <dbReference type="ARBA" id="ARBA00022475"/>
    </source>
</evidence>
<name>A0AA87AKI3_9BACL</name>
<feature type="transmembrane region" description="Helical" evidence="6">
    <location>
        <begin position="6"/>
        <end position="33"/>
    </location>
</feature>
<comment type="caution">
    <text evidence="8">The sequence shown here is derived from an EMBL/GenBank/DDBJ whole genome shotgun (WGS) entry which is preliminary data.</text>
</comment>
<feature type="transmembrane region" description="Helical" evidence="6">
    <location>
        <begin position="261"/>
        <end position="292"/>
    </location>
</feature>
<dbReference type="EMBL" id="ACRO01000004">
    <property type="protein sequence ID" value="EGF86512.1"/>
    <property type="molecule type" value="Genomic_DNA"/>
</dbReference>
<evidence type="ECO:0000256" key="6">
    <source>
        <dbReference type="SAM" id="Phobius"/>
    </source>
</evidence>
<feature type="domain" description="ComEC/Rec2-related protein" evidence="7">
    <location>
        <begin position="205"/>
        <end position="461"/>
    </location>
</feature>
<feature type="transmembrane region" description="Helical" evidence="6">
    <location>
        <begin position="304"/>
        <end position="334"/>
    </location>
</feature>
<reference evidence="8 9" key="1">
    <citation type="submission" date="2011-03" db="EMBL/GenBank/DDBJ databases">
        <title>The Genome Sequence of Gemella haemolysans M341.</title>
        <authorList>
            <consortium name="The Broad Institute Genome Sequencing Platform"/>
            <consortium name="The Broad Institute Genome Sequencing Center for Infectious Disease"/>
            <person name="Earl A."/>
            <person name="Ward D."/>
            <person name="Feldgarden M."/>
            <person name="Gevers D."/>
            <person name="Sibley C.D."/>
            <person name="Field T.R."/>
            <person name="Grinwis M."/>
            <person name="Eshaghurshan C.S."/>
            <person name="Surette M.G."/>
            <person name="Young S.K."/>
            <person name="Zeng Q."/>
            <person name="Gargeya S."/>
            <person name="Fitzgerald M."/>
            <person name="Haas B."/>
            <person name="Abouelleil A."/>
            <person name="Alvarado L."/>
            <person name="Arachchi H.M."/>
            <person name="Berlin A."/>
            <person name="Brown A."/>
            <person name="Chapman S.B."/>
            <person name="Chen Z."/>
            <person name="Dunbar C."/>
            <person name="Freedman E."/>
            <person name="Gearin G."/>
            <person name="Gellesch M."/>
            <person name="Goldberg J."/>
            <person name="Griggs A."/>
            <person name="Gujja S."/>
            <person name="Heilman E.R."/>
            <person name="Heiman D."/>
            <person name="Howarth C."/>
            <person name="Larson L."/>
            <person name="Lui A."/>
            <person name="MacDonald P.J.P."/>
            <person name="Mehta T."/>
            <person name="Montmayeur A."/>
            <person name="Murphy C."/>
            <person name="Neiman D."/>
            <person name="Pearson M."/>
            <person name="Priest M."/>
            <person name="Roberts A."/>
            <person name="Saif S."/>
            <person name="Shea T."/>
            <person name="Shenoy N."/>
            <person name="Sisk P."/>
            <person name="Stolte C."/>
            <person name="Sykes S."/>
            <person name="White J."/>
            <person name="Yandava C."/>
            <person name="Wortman J."/>
            <person name="Nusbaum C."/>
            <person name="Birren B."/>
        </authorList>
    </citation>
    <scope>NUCLEOTIDE SEQUENCE [LARGE SCALE GENOMIC DNA]</scope>
    <source>
        <strain evidence="8 9">M341</strain>
    </source>
</reference>
<dbReference type="Pfam" id="PF03772">
    <property type="entry name" value="Competence"/>
    <property type="match status" value="1"/>
</dbReference>
<organism evidence="8 9">
    <name type="scientific">Gemella haemolysans M341</name>
    <dbReference type="NCBI Taxonomy" id="562981"/>
    <lineage>
        <taxon>Bacteria</taxon>
        <taxon>Bacillati</taxon>
        <taxon>Bacillota</taxon>
        <taxon>Bacilli</taxon>
        <taxon>Bacillales</taxon>
        <taxon>Gemellaceae</taxon>
        <taxon>Gemella</taxon>
    </lineage>
</organism>
<keyword evidence="4 6" id="KW-1133">Transmembrane helix</keyword>
<proteinExistence type="predicted"/>
<dbReference type="NCBIfam" id="TIGR00360">
    <property type="entry name" value="ComEC_N-term"/>
    <property type="match status" value="1"/>
</dbReference>
<sequence>MIYLQLSLLALGAILLNYNLMISMLCIVIFLLITWKNKNLNARKTIICVIVFLAFFIRGAYEQKTNISHLNNVENNNLELVISDRFSINGDYMSGIGCIGGENVLINYKIKSEEEKRFFKEKFWGGKLSVVANIEDVPSKTNYYSFDYKKYNENRGIFKKVSINEISEVKHLDSLFFKFKTFRNRMSLKIDRDLIFDKSGYFQALIFGDKGYLLRDEINSFKNLGTSHLLAISGLHIGVLISLIYLILLKLKVSVDHIEKIILIIIPLYMLLSGVSASVLRAGFMIILYIIFRIKSIDKLDSLLLTFLILLFYNPLYAFNIGFQLSFFITFSLLMSESYIKTSRNKLHMSLRISIISTLASVPILLYNFYTIVYISVLSNIVLVPIFSIVLFPLVLISYIIFLISIPIFNILCKPLLNFTFTIFDKLQEVFLYVKPLRIGKQSIFVIIVIFIVIVYIMVELNRSKYLRAATGVMTVTIILLITSYIPRNYIEELKIGKENVYYIRENRNNMIINTSSNMKNFYTDYRKKDRDYDIMNEYDSLLNYEGKDRFNYLLLTSAKKNKSEYATNLLADGLVNKIVVVDSVNRKLLELKDITQYKKTDYIVLNNGTEMKLDNTSVYYYDKKVKVKNQYREFEIEVDD</sequence>
<evidence type="ECO:0000313" key="8">
    <source>
        <dbReference type="EMBL" id="EGF86512.1"/>
    </source>
</evidence>
<feature type="transmembrane region" description="Helical" evidence="6">
    <location>
        <begin position="440"/>
        <end position="459"/>
    </location>
</feature>
<dbReference type="PANTHER" id="PTHR30619:SF1">
    <property type="entry name" value="RECOMBINATION PROTEIN 2"/>
    <property type="match status" value="1"/>
</dbReference>
<evidence type="ECO:0000256" key="1">
    <source>
        <dbReference type="ARBA" id="ARBA00004651"/>
    </source>
</evidence>
<dbReference type="AlphaFoldDB" id="A0AA87AKI3"/>
<dbReference type="GO" id="GO:0005886">
    <property type="term" value="C:plasma membrane"/>
    <property type="evidence" value="ECO:0007669"/>
    <property type="project" value="UniProtKB-SubCell"/>
</dbReference>
<protein>
    <recommendedName>
        <fullName evidence="7">ComEC/Rec2-related protein domain-containing protein</fullName>
    </recommendedName>
</protein>
<feature type="transmembrane region" description="Helical" evidence="6">
    <location>
        <begin position="355"/>
        <end position="375"/>
    </location>
</feature>
<feature type="transmembrane region" description="Helical" evidence="6">
    <location>
        <begin position="229"/>
        <end position="249"/>
    </location>
</feature>
<dbReference type="PANTHER" id="PTHR30619">
    <property type="entry name" value="DNA INTERNALIZATION/COMPETENCE PROTEIN COMEC/REC2"/>
    <property type="match status" value="1"/>
</dbReference>
<dbReference type="RefSeq" id="WP_003146340.1">
    <property type="nucleotide sequence ID" value="NZ_GL883582.1"/>
</dbReference>
<comment type="subcellular location">
    <subcellularLocation>
        <location evidence="1">Cell membrane</location>
        <topology evidence="1">Multi-pass membrane protein</topology>
    </subcellularLocation>
</comment>
<feature type="transmembrane region" description="Helical" evidence="6">
    <location>
        <begin position="45"/>
        <end position="61"/>
    </location>
</feature>
<dbReference type="InterPro" id="IPR052159">
    <property type="entry name" value="Competence_DNA_uptake"/>
</dbReference>
<evidence type="ECO:0000313" key="9">
    <source>
        <dbReference type="Proteomes" id="UP000004773"/>
    </source>
</evidence>
<feature type="transmembrane region" description="Helical" evidence="6">
    <location>
        <begin position="466"/>
        <end position="486"/>
    </location>
</feature>
<keyword evidence="3 6" id="KW-0812">Transmembrane</keyword>
<evidence type="ECO:0000256" key="3">
    <source>
        <dbReference type="ARBA" id="ARBA00022692"/>
    </source>
</evidence>
<accession>A0AA87AKI3</accession>
<dbReference type="Proteomes" id="UP000004773">
    <property type="component" value="Unassembled WGS sequence"/>
</dbReference>
<keyword evidence="5 6" id="KW-0472">Membrane</keyword>
<dbReference type="InterPro" id="IPR004477">
    <property type="entry name" value="ComEC_N"/>
</dbReference>
<keyword evidence="2" id="KW-1003">Cell membrane</keyword>
<feature type="transmembrane region" description="Helical" evidence="6">
    <location>
        <begin position="381"/>
        <end position="404"/>
    </location>
</feature>
<evidence type="ECO:0000256" key="4">
    <source>
        <dbReference type="ARBA" id="ARBA00022989"/>
    </source>
</evidence>
<evidence type="ECO:0000259" key="7">
    <source>
        <dbReference type="Pfam" id="PF03772"/>
    </source>
</evidence>